<feature type="binding site" evidence="4">
    <location>
        <position position="190"/>
    </location>
    <ligand>
        <name>L-homoserine</name>
        <dbReference type="ChEBI" id="CHEBI:57476"/>
    </ligand>
</feature>
<feature type="binding site" evidence="4">
    <location>
        <position position="106"/>
    </location>
    <ligand>
        <name>NADPH</name>
        <dbReference type="ChEBI" id="CHEBI:57783"/>
    </ligand>
</feature>
<feature type="domain" description="Homoserine dehydrogenase catalytic" evidence="6">
    <location>
        <begin position="138"/>
        <end position="311"/>
    </location>
</feature>
<dbReference type="PANTHER" id="PTHR43331:SF1">
    <property type="entry name" value="HOMOSERINE DEHYDROGENASE"/>
    <property type="match status" value="1"/>
</dbReference>
<evidence type="ECO:0000256" key="4">
    <source>
        <dbReference type="PIRSR" id="PIRSR036497-2"/>
    </source>
</evidence>
<protein>
    <recommendedName>
        <fullName evidence="2">homoserine dehydrogenase</fullName>
        <ecNumber evidence="2">1.1.1.3</ecNumber>
    </recommendedName>
</protein>
<evidence type="ECO:0000256" key="2">
    <source>
        <dbReference type="ARBA" id="ARBA00013213"/>
    </source>
</evidence>
<dbReference type="UniPathway" id="UPA00051">
    <property type="reaction ID" value="UER00465"/>
</dbReference>
<dbReference type="FunFam" id="3.30.360.10:FF:000005">
    <property type="entry name" value="Homoserine dehydrogenase"/>
    <property type="match status" value="1"/>
</dbReference>
<keyword evidence="4" id="KW-0521">NADP</keyword>
<dbReference type="OrthoDB" id="4488at2157"/>
<dbReference type="Pfam" id="PF00208">
    <property type="entry name" value="ELFV_dehydrog"/>
    <property type="match status" value="1"/>
</dbReference>
<dbReference type="KEGG" id="halg:HUG10_15915"/>
<dbReference type="AlphaFoldDB" id="A0A7D5KN24"/>
<dbReference type="SUPFAM" id="SSF51735">
    <property type="entry name" value="NAD(P)-binding Rossmann-fold domains"/>
    <property type="match status" value="1"/>
</dbReference>
<dbReference type="PANTHER" id="PTHR43331">
    <property type="entry name" value="HOMOSERINE DEHYDROGENASE"/>
    <property type="match status" value="1"/>
</dbReference>
<sequence>MRIGILGAGVVGSSVAELAEEYGHTVTAIADSKSATTDANGIDVEAVLERKKNDGVVGDEPSDSAIDASYDALIEATPITIGDAEPAFSHVKGALERDCHVVLGNKGPMAQRYRDVRALEAESDGEIRFEATVGGPMPVLSTISDLGPDHVTRVRGVFNSLANFILSRMTAEGLGYEHVLAEAQDLGVAEVDPTFDVEGTDAALTCSILANVLTQSEREFTIDDVHVEGIKEIPGSALDLAKDDGRTVRLIGEISEDDVRVAPRLVSENSALAVSGARTVIQLETEHAGQTHVTGAGATGHEIATAILVDVTRLEAP</sequence>
<dbReference type="InterPro" id="IPR006096">
    <property type="entry name" value="Glu/Leu/Phe/Val/Trp_DH_C"/>
</dbReference>
<feature type="binding site" evidence="4">
    <location>
        <begin position="7"/>
        <end position="12"/>
    </location>
    <ligand>
        <name>NADP(+)</name>
        <dbReference type="ChEBI" id="CHEBI:58349"/>
    </ligand>
</feature>
<feature type="domain" description="Glutamate/phenylalanine/leucine/valine/L-tryptophan dehydrogenase C-terminal" evidence="5">
    <location>
        <begin position="2"/>
        <end position="61"/>
    </location>
</feature>
<evidence type="ECO:0000259" key="5">
    <source>
        <dbReference type="Pfam" id="PF00208"/>
    </source>
</evidence>
<evidence type="ECO:0000259" key="6">
    <source>
        <dbReference type="Pfam" id="PF00742"/>
    </source>
</evidence>
<keyword evidence="8" id="KW-1185">Reference proteome</keyword>
<dbReference type="Pfam" id="PF00742">
    <property type="entry name" value="Homoserine_dh"/>
    <property type="match status" value="1"/>
</dbReference>
<keyword evidence="3" id="KW-0560">Oxidoreductase</keyword>
<evidence type="ECO:0000256" key="3">
    <source>
        <dbReference type="ARBA" id="ARBA00023002"/>
    </source>
</evidence>
<dbReference type="EC" id="1.1.1.3" evidence="2"/>
<evidence type="ECO:0000313" key="8">
    <source>
        <dbReference type="Proteomes" id="UP000509750"/>
    </source>
</evidence>
<comment type="similarity">
    <text evidence="1">Belongs to the homoserine dehydrogenase family.</text>
</comment>
<dbReference type="GO" id="GO:0004412">
    <property type="term" value="F:homoserine dehydrogenase activity"/>
    <property type="evidence" value="ECO:0007669"/>
    <property type="project" value="UniProtKB-EC"/>
</dbReference>
<accession>A0A7D5KN24</accession>
<dbReference type="GO" id="GO:0009088">
    <property type="term" value="P:threonine biosynthetic process"/>
    <property type="evidence" value="ECO:0007669"/>
    <property type="project" value="UniProtKB-UniPathway"/>
</dbReference>
<dbReference type="RefSeq" id="WP_179170509.1">
    <property type="nucleotide sequence ID" value="NZ_CP058529.1"/>
</dbReference>
<dbReference type="Gene3D" id="3.40.50.720">
    <property type="entry name" value="NAD(P)-binding Rossmann-like Domain"/>
    <property type="match status" value="1"/>
</dbReference>
<dbReference type="EMBL" id="CP058529">
    <property type="protein sequence ID" value="QLG28935.1"/>
    <property type="molecule type" value="Genomic_DNA"/>
</dbReference>
<dbReference type="Gene3D" id="3.30.360.10">
    <property type="entry name" value="Dihydrodipicolinate Reductase, domain 2"/>
    <property type="match status" value="1"/>
</dbReference>
<gene>
    <name evidence="7" type="ORF">HUG10_15915</name>
</gene>
<dbReference type="InterPro" id="IPR001342">
    <property type="entry name" value="HDH_cat"/>
</dbReference>
<organism evidence="7 8">
    <name type="scientific">Halorarum halophilum</name>
    <dbReference type="NCBI Taxonomy" id="2743090"/>
    <lineage>
        <taxon>Archaea</taxon>
        <taxon>Methanobacteriati</taxon>
        <taxon>Methanobacteriota</taxon>
        <taxon>Stenosarchaea group</taxon>
        <taxon>Halobacteria</taxon>
        <taxon>Halobacteriales</taxon>
        <taxon>Haloferacaceae</taxon>
        <taxon>Halorarum</taxon>
    </lineage>
</organism>
<dbReference type="SUPFAM" id="SSF55347">
    <property type="entry name" value="Glyceraldehyde-3-phosphate dehydrogenase-like, C-terminal domain"/>
    <property type="match status" value="1"/>
</dbReference>
<evidence type="ECO:0000256" key="1">
    <source>
        <dbReference type="ARBA" id="ARBA00006753"/>
    </source>
</evidence>
<dbReference type="UniPathway" id="UPA00050">
    <property type="reaction ID" value="UER00063"/>
</dbReference>
<dbReference type="Proteomes" id="UP000509750">
    <property type="component" value="Chromosome"/>
</dbReference>
<reference evidence="7 8" key="1">
    <citation type="submission" date="2020-07" db="EMBL/GenBank/DDBJ databases">
        <title>Gai3-2, isolated from salt lake.</title>
        <authorList>
            <person name="Cui H."/>
            <person name="Shi X."/>
        </authorList>
    </citation>
    <scope>NUCLEOTIDE SEQUENCE [LARGE SCALE GENOMIC DNA]</scope>
    <source>
        <strain evidence="7 8">Gai3-2</strain>
    </source>
</reference>
<name>A0A7D5KN24_9EURY</name>
<evidence type="ECO:0000313" key="7">
    <source>
        <dbReference type="EMBL" id="QLG28935.1"/>
    </source>
</evidence>
<dbReference type="GeneID" id="56030350"/>
<dbReference type="InterPro" id="IPR022697">
    <property type="entry name" value="HDH_short"/>
</dbReference>
<proteinExistence type="inferred from homology"/>
<dbReference type="PIRSF" id="PIRSF036497">
    <property type="entry name" value="HDH_short"/>
    <property type="match status" value="1"/>
</dbReference>
<dbReference type="InterPro" id="IPR036291">
    <property type="entry name" value="NAD(P)-bd_dom_sf"/>
</dbReference>